<evidence type="ECO:0000313" key="2">
    <source>
        <dbReference type="Proteomes" id="UP000001423"/>
    </source>
</evidence>
<protein>
    <submittedName>
        <fullName evidence="1">Uncharacterized protein</fullName>
    </submittedName>
</protein>
<evidence type="ECO:0000313" key="1">
    <source>
        <dbReference type="EMBL" id="CAX32209.1"/>
    </source>
</evidence>
<dbReference type="HOGENOM" id="CLU_3331571_0_0_3"/>
<proteinExistence type="predicted"/>
<dbReference type="EMBL" id="BX548175">
    <property type="protein sequence ID" value="CAX32209.1"/>
    <property type="molecule type" value="Genomic_DNA"/>
</dbReference>
<name>B9ES71_PROMM</name>
<dbReference type="Proteomes" id="UP000001423">
    <property type="component" value="Chromosome"/>
</dbReference>
<dbReference type="AlphaFoldDB" id="B9ES71"/>
<dbReference type="KEGG" id="pmt:PMT_2687"/>
<reference evidence="1 2" key="1">
    <citation type="journal article" date="2003" name="Nature">
        <title>Genome divergence in two Prochlorococcus ecotypes reflects oceanic niche differentiation.</title>
        <authorList>
            <person name="Rocap G."/>
            <person name="Larimer F.W."/>
            <person name="Lamerdin J.E."/>
            <person name="Malfatti S."/>
            <person name="Chain P."/>
            <person name="Ahlgren N.A."/>
            <person name="Arellano A."/>
            <person name="Coleman M."/>
            <person name="Hauser L."/>
            <person name="Hess W.R."/>
            <person name="Johnson Z.I."/>
            <person name="Land M.L."/>
            <person name="Lindell D."/>
            <person name="Post A.F."/>
            <person name="Regala W."/>
            <person name="Shah M."/>
            <person name="Shaw S.L."/>
            <person name="Steglich C."/>
            <person name="Sullivan M.B."/>
            <person name="Ting C.S."/>
            <person name="Tolonen A."/>
            <person name="Webb E.A."/>
            <person name="Zinser E.R."/>
            <person name="Chisholm S.W."/>
        </authorList>
    </citation>
    <scope>NUCLEOTIDE SEQUENCE [LARGE SCALE GENOMIC DNA]</scope>
    <source>
        <strain evidence="2">MIT 9313</strain>
    </source>
</reference>
<accession>B9ES71</accession>
<organism evidence="1 2">
    <name type="scientific">Prochlorococcus marinus (strain MIT 9313)</name>
    <dbReference type="NCBI Taxonomy" id="74547"/>
    <lineage>
        <taxon>Bacteria</taxon>
        <taxon>Bacillati</taxon>
        <taxon>Cyanobacteriota</taxon>
        <taxon>Cyanophyceae</taxon>
        <taxon>Synechococcales</taxon>
        <taxon>Prochlorococcaceae</taxon>
        <taxon>Prochlorococcus</taxon>
    </lineage>
</organism>
<keyword evidence="2" id="KW-1185">Reference proteome</keyword>
<gene>
    <name evidence="1" type="ordered locus">PMT_2687</name>
</gene>
<sequence length="42" mass="4723">MMNTKNYCCFLPAKEDITATLSMSMVAGIDGCLKPIVRWLKK</sequence>